<accession>A0ABD1XV98</accession>
<feature type="compositionally biased region" description="Polar residues" evidence="1">
    <location>
        <begin position="42"/>
        <end position="67"/>
    </location>
</feature>
<dbReference type="SUPFAM" id="SSF48371">
    <property type="entry name" value="ARM repeat"/>
    <property type="match status" value="2"/>
</dbReference>
<evidence type="ECO:0000313" key="2">
    <source>
        <dbReference type="EMBL" id="KAL2612876.1"/>
    </source>
</evidence>
<reference evidence="2 3" key="1">
    <citation type="submission" date="2024-09" db="EMBL/GenBank/DDBJ databases">
        <title>Chromosome-scale assembly of Riccia fluitans.</title>
        <authorList>
            <person name="Paukszto L."/>
            <person name="Sawicki J."/>
            <person name="Karawczyk K."/>
            <person name="Piernik-Szablinska J."/>
            <person name="Szczecinska M."/>
            <person name="Mazdziarz M."/>
        </authorList>
    </citation>
    <scope>NUCLEOTIDE SEQUENCE [LARGE SCALE GENOMIC DNA]</scope>
    <source>
        <strain evidence="2">Rf_01</strain>
        <tissue evidence="2">Aerial parts of the thallus</tissue>
    </source>
</reference>
<name>A0ABD1XV98_9MARC</name>
<sequence>MDSIVPADSIKISSSLKKQGPVFKTQKSRVQFSSEAPIPPSRQESIPASTVTERGPSSRTWSESETSGGEYVVVELNNDPQYPGSSEDEEGLEPRTPEGNYSEDEFRGKPGQGSDEKNWKSKKSENAPEQQITIFALRLALIEKGASGLGTLSFLWATVVILGGFATSVNETDFWVVTLIILAESSRIFSRSHELEWQQLSVRSHESVAHRFLRRASYRIKSYIQSPGEREGEKVTGGIGGAASSPPPASSTSRRRTSTKPAAAVHKMEIVDSKAKDQTRTWNAPSLQILPYTHHLVTAKVVSRLLYAVQLLSAMMSIGLAIWRLMDQDFFYNPQGNQQKPPNITVSMNVFYILSVVEAGMFLAERTYWEYKIRVKELLQTVNEEADLGPANLVAVKQFFYEVYSQCLRGSVFDGLEMDLVSFSISWLQAEDFKQQLSGARLLNRIVSKPDDIVSKPRGGKFAADCLRRLGTTPGIIERLVEMLSWNSKQEQPLLSEVVAIICRLVVYNRNSSRIVAIPGSIEGITNLLLPQEWPNPKDKNYSGQLRAYLELRVNGLRILKSLCKDHKNSLRIGEAKGLLSILIFFIEVRNQTAFQEFSNDKKDPDHEKEFFQYRIKKQKKSLQIIQLLAATPNSSGGILRSRIAAVVSGLKNLRDVIEFGDSQPELQRLSVEILFQLAMDPDVRKTIGATGGIIRNLYDLLASCDEAPSSKTSSRPSNASQVPNLSEKSLKELQLASEMAGKTLSRIVLQNEKNCLKLVYMKSEQGEPFLKCMIKFIAKPLQKAEDAFNEEIASCSAEILRSVMNDVDEKMKMQVAEDSARVVLQLIQMRLHQHRSLLYESYLGLASRVIEHLSIETYSQLIDKVIKRHELVQLILKNLNHTPSTNRYPKIRRYCAELLISLISKDAAVSQLGYEMSESFLTVFHGRFKINLVDVLGRTLDSISEVENFCLFSGQVGYVKHSEEMEALITRAIQHVEDHMLVENHP</sequence>
<dbReference type="InterPro" id="IPR016024">
    <property type="entry name" value="ARM-type_fold"/>
</dbReference>
<dbReference type="InterPro" id="IPR011989">
    <property type="entry name" value="ARM-like"/>
</dbReference>
<dbReference type="AlphaFoldDB" id="A0ABD1XV98"/>
<protein>
    <submittedName>
        <fullName evidence="2">Uncharacterized protein</fullName>
    </submittedName>
</protein>
<gene>
    <name evidence="2" type="ORF">R1flu_024568</name>
</gene>
<comment type="caution">
    <text evidence="2">The sequence shown here is derived from an EMBL/GenBank/DDBJ whole genome shotgun (WGS) entry which is preliminary data.</text>
</comment>
<dbReference type="EMBL" id="JBHFFA010000007">
    <property type="protein sequence ID" value="KAL2612876.1"/>
    <property type="molecule type" value="Genomic_DNA"/>
</dbReference>
<feature type="region of interest" description="Disordered" evidence="1">
    <location>
        <begin position="1"/>
        <end position="125"/>
    </location>
</feature>
<feature type="region of interest" description="Disordered" evidence="1">
    <location>
        <begin position="229"/>
        <end position="263"/>
    </location>
</feature>
<dbReference type="Gene3D" id="1.25.10.10">
    <property type="entry name" value="Leucine-rich Repeat Variant"/>
    <property type="match status" value="1"/>
</dbReference>
<proteinExistence type="predicted"/>
<dbReference type="PANTHER" id="PTHR33115">
    <property type="entry name" value="ARM REPEAT SUPERFAMILY PROTEIN"/>
    <property type="match status" value="1"/>
</dbReference>
<keyword evidence="3" id="KW-1185">Reference proteome</keyword>
<dbReference type="Proteomes" id="UP001605036">
    <property type="component" value="Unassembled WGS sequence"/>
</dbReference>
<organism evidence="2 3">
    <name type="scientific">Riccia fluitans</name>
    <dbReference type="NCBI Taxonomy" id="41844"/>
    <lineage>
        <taxon>Eukaryota</taxon>
        <taxon>Viridiplantae</taxon>
        <taxon>Streptophyta</taxon>
        <taxon>Embryophyta</taxon>
        <taxon>Marchantiophyta</taxon>
        <taxon>Marchantiopsida</taxon>
        <taxon>Marchantiidae</taxon>
        <taxon>Marchantiales</taxon>
        <taxon>Ricciaceae</taxon>
        <taxon>Riccia</taxon>
    </lineage>
</organism>
<dbReference type="PANTHER" id="PTHR33115:SF50">
    <property type="entry name" value="ARM REPEAT SUPERFAMILY PROTEIN"/>
    <property type="match status" value="1"/>
</dbReference>
<evidence type="ECO:0000313" key="3">
    <source>
        <dbReference type="Proteomes" id="UP001605036"/>
    </source>
</evidence>
<feature type="compositionally biased region" description="Basic and acidic residues" evidence="1">
    <location>
        <begin position="104"/>
        <end position="125"/>
    </location>
</feature>
<evidence type="ECO:0000256" key="1">
    <source>
        <dbReference type="SAM" id="MobiDB-lite"/>
    </source>
</evidence>